<keyword evidence="8" id="KW-0520">NAD</keyword>
<comment type="cofactor">
    <cofactor evidence="1">
        <name>FAD</name>
        <dbReference type="ChEBI" id="CHEBI:57692"/>
    </cofactor>
</comment>
<keyword evidence="7 11" id="KW-0560">Oxidoreductase</keyword>
<comment type="subcellular location">
    <subcellularLocation>
        <location evidence="2">Cytoplasm</location>
    </subcellularLocation>
</comment>
<keyword evidence="5" id="KW-0285">Flavoprotein</keyword>
<dbReference type="Proteomes" id="UP000008555">
    <property type="component" value="Chromosome"/>
</dbReference>
<dbReference type="PANTHER" id="PTHR43429:SF3">
    <property type="entry name" value="NITRITE REDUCTASE [NAD(P)H]"/>
    <property type="match status" value="1"/>
</dbReference>
<protein>
    <submittedName>
        <fullName evidence="11">Rubredoxin-NAD(+) reductase</fullName>
        <ecNumber evidence="11">1.18.1.1</ecNumber>
    </submittedName>
</protein>
<dbReference type="Gene3D" id="3.50.50.60">
    <property type="entry name" value="FAD/NAD(P)-binding domain"/>
    <property type="match status" value="2"/>
</dbReference>
<dbReference type="InterPro" id="IPR036188">
    <property type="entry name" value="FAD/NAD-bd_sf"/>
</dbReference>
<dbReference type="PRINTS" id="PR00411">
    <property type="entry name" value="PNDRDTASEI"/>
</dbReference>
<evidence type="ECO:0000259" key="9">
    <source>
        <dbReference type="Pfam" id="PF07992"/>
    </source>
</evidence>
<accession>A9KCZ4</accession>
<organism evidence="11 12">
    <name type="scientific">Coxiella burnetii (strain Dugway 5J108-111)</name>
    <dbReference type="NCBI Taxonomy" id="434922"/>
    <lineage>
        <taxon>Bacteria</taxon>
        <taxon>Pseudomonadati</taxon>
        <taxon>Pseudomonadota</taxon>
        <taxon>Gammaproteobacteria</taxon>
        <taxon>Legionellales</taxon>
        <taxon>Coxiellaceae</taxon>
        <taxon>Coxiella</taxon>
    </lineage>
</organism>
<sequence>MKNQSIVIIGSGLAGYLFAKEFRKLDTTTPLEIITANEGVFYSKPLLSTALTNKKSADELAVCTADKMASQLQAIIHTHSMVEVIDPISQTVTTSHKKIAYKKLILACGSYPVAPSLQGDAVSDVHSVNDLTAYGRFRRWINNKNRIAVIGAGLVGCEFTNDLVNGGYQVEVITKEPYPLAKFVPEPIGRALQQALADKGVQWHIQQVASTVNRHQKDYEISMTKGKAVAADGIFSAIGIRARCDLAESINLDRKTGIIVDRYLKTSIENIYALGDCAEVAGEIRQYIAPLLQCARALANHFAGDKKPVHYPPMPIVVKTPACAIVTYPPPKTLKGEWQCNGEGNNQRALFYDHQEKLQGFALSGECVKERMSLTQQLPSVFE</sequence>
<comment type="similarity">
    <text evidence="3">Belongs to the FAD-dependent oxidoreductase family.</text>
</comment>
<evidence type="ECO:0000256" key="7">
    <source>
        <dbReference type="ARBA" id="ARBA00023002"/>
    </source>
</evidence>
<evidence type="ECO:0000256" key="8">
    <source>
        <dbReference type="ARBA" id="ARBA00023027"/>
    </source>
</evidence>
<dbReference type="InterPro" id="IPR041364">
    <property type="entry name" value="Rbx-bd"/>
</dbReference>
<evidence type="ECO:0000313" key="11">
    <source>
        <dbReference type="EMBL" id="ABS76506.1"/>
    </source>
</evidence>
<dbReference type="Pfam" id="PF07992">
    <property type="entry name" value="Pyr_redox_2"/>
    <property type="match status" value="1"/>
</dbReference>
<dbReference type="EMBL" id="CP000733">
    <property type="protein sequence ID" value="ABS76506.1"/>
    <property type="molecule type" value="Genomic_DNA"/>
</dbReference>
<evidence type="ECO:0000259" key="10">
    <source>
        <dbReference type="Pfam" id="PF18113"/>
    </source>
</evidence>
<evidence type="ECO:0000256" key="1">
    <source>
        <dbReference type="ARBA" id="ARBA00001974"/>
    </source>
</evidence>
<reference evidence="11 12" key="1">
    <citation type="journal article" date="2009" name="Infect. Immun.">
        <title>Comparative genomics reveal extensive transposon-mediated genomic plasticity and diversity among potential effector proteins within the genus Coxiella.</title>
        <authorList>
            <person name="Beare P.A."/>
            <person name="Unsworth N."/>
            <person name="Andoh M."/>
            <person name="Voth D.E."/>
            <person name="Omsland A."/>
            <person name="Gilk S.D."/>
            <person name="Williams K.P."/>
            <person name="Sobral B.W."/>
            <person name="Kupko J.J.III."/>
            <person name="Porcella S.F."/>
            <person name="Samuel J.E."/>
            <person name="Heinzen R.A."/>
        </authorList>
    </citation>
    <scope>NUCLEOTIDE SEQUENCE [LARGE SCALE GENOMIC DNA]</scope>
    <source>
        <strain evidence="11 12">Dugway 5J108-111</strain>
    </source>
</reference>
<evidence type="ECO:0000256" key="3">
    <source>
        <dbReference type="ARBA" id="ARBA00006442"/>
    </source>
</evidence>
<feature type="domain" description="Rubredoxin binding" evidence="10">
    <location>
        <begin position="308"/>
        <end position="378"/>
    </location>
</feature>
<dbReference type="InterPro" id="IPR050260">
    <property type="entry name" value="FAD-bd_OxRdtase"/>
</dbReference>
<gene>
    <name evidence="11" type="ordered locus">CBUD_1816</name>
</gene>
<dbReference type="Pfam" id="PF18113">
    <property type="entry name" value="Rbx_binding"/>
    <property type="match status" value="1"/>
</dbReference>
<dbReference type="PANTHER" id="PTHR43429">
    <property type="entry name" value="PYRIDINE NUCLEOTIDE-DISULFIDE OXIDOREDUCTASE DOMAIN-CONTAINING"/>
    <property type="match status" value="1"/>
</dbReference>
<evidence type="ECO:0000256" key="5">
    <source>
        <dbReference type="ARBA" id="ARBA00022630"/>
    </source>
</evidence>
<dbReference type="AlphaFoldDB" id="A9KCZ4"/>
<evidence type="ECO:0000256" key="2">
    <source>
        <dbReference type="ARBA" id="ARBA00004496"/>
    </source>
</evidence>
<dbReference type="EC" id="1.18.1.1" evidence="11"/>
<evidence type="ECO:0000256" key="4">
    <source>
        <dbReference type="ARBA" id="ARBA00022490"/>
    </source>
</evidence>
<name>A9KCZ4_COXBN</name>
<feature type="domain" description="FAD/NAD(P)-binding" evidence="9">
    <location>
        <begin position="5"/>
        <end position="282"/>
    </location>
</feature>
<evidence type="ECO:0000256" key="6">
    <source>
        <dbReference type="ARBA" id="ARBA00022827"/>
    </source>
</evidence>
<dbReference type="InterPro" id="IPR023753">
    <property type="entry name" value="FAD/NAD-binding_dom"/>
</dbReference>
<keyword evidence="6" id="KW-0274">FAD</keyword>
<evidence type="ECO:0000313" key="12">
    <source>
        <dbReference type="Proteomes" id="UP000008555"/>
    </source>
</evidence>
<dbReference type="KEGG" id="cbd:CBUD_1816"/>
<dbReference type="GO" id="GO:0015044">
    <property type="term" value="F:rubredoxin-NAD+ reductase activity"/>
    <property type="evidence" value="ECO:0007669"/>
    <property type="project" value="UniProtKB-EC"/>
</dbReference>
<dbReference type="SUPFAM" id="SSF51905">
    <property type="entry name" value="FAD/NAD(P)-binding domain"/>
    <property type="match status" value="1"/>
</dbReference>
<dbReference type="Gene3D" id="3.30.390.120">
    <property type="match status" value="1"/>
</dbReference>
<dbReference type="PRINTS" id="PR00368">
    <property type="entry name" value="FADPNR"/>
</dbReference>
<dbReference type="HOGENOM" id="CLU_003291_4_4_6"/>
<keyword evidence="4" id="KW-0963">Cytoplasm</keyword>
<proteinExistence type="inferred from homology"/>
<dbReference type="GO" id="GO:0005737">
    <property type="term" value="C:cytoplasm"/>
    <property type="evidence" value="ECO:0007669"/>
    <property type="project" value="UniProtKB-SubCell"/>
</dbReference>